<dbReference type="PIRSF" id="PIRSF006157">
    <property type="entry name" value="Doxgns_DODA"/>
    <property type="match status" value="1"/>
</dbReference>
<dbReference type="Pfam" id="PF02900">
    <property type="entry name" value="LigB"/>
    <property type="match status" value="1"/>
</dbReference>
<dbReference type="OrthoDB" id="9790889at2"/>
<dbReference type="STRING" id="1792290.MSP8886_00355"/>
<evidence type="ECO:0000313" key="7">
    <source>
        <dbReference type="EMBL" id="SBS25689.1"/>
    </source>
</evidence>
<evidence type="ECO:0000256" key="4">
    <source>
        <dbReference type="ARBA" id="ARBA00022833"/>
    </source>
</evidence>
<comment type="similarity">
    <text evidence="2">Belongs to the DODA-type extradiol aromatic ring-opening dioxygenase family.</text>
</comment>
<sequence>MLPTYFISHGGGPWPYIPDMRAMFINLETSLVNMTKQLPEKPKAILMISGHWERQTFGVQSNPAPGMEYDYYGFPAHTYEVKYQAPGAPDVAARVAELIENAGFPVDLDDKKGFDHGAFAPMAVMYPEADMPLIQLSLKSNLDPEEHLALGRALAPLREEGILIVGSGLSFHNLGLRGPQAIKPSNAFDAWLQETLLDATPTERSARVVDWDKAPYARICHPREDHLIPLMVALGAAEKGEASCVYHDEGIFGGWTASSFRFD</sequence>
<evidence type="ECO:0000256" key="2">
    <source>
        <dbReference type="ARBA" id="ARBA00007581"/>
    </source>
</evidence>
<dbReference type="GO" id="GO:0008198">
    <property type="term" value="F:ferrous iron binding"/>
    <property type="evidence" value="ECO:0007669"/>
    <property type="project" value="InterPro"/>
</dbReference>
<dbReference type="PANTHER" id="PTHR30096">
    <property type="entry name" value="4,5-DOPA DIOXYGENASE EXTRADIOL-LIKE PROTEIN"/>
    <property type="match status" value="1"/>
</dbReference>
<keyword evidence="4" id="KW-0862">Zinc</keyword>
<dbReference type="InterPro" id="IPR014436">
    <property type="entry name" value="Extradiol_dOase_DODA"/>
</dbReference>
<evidence type="ECO:0000256" key="3">
    <source>
        <dbReference type="ARBA" id="ARBA00022723"/>
    </source>
</evidence>
<proteinExistence type="inferred from homology"/>
<feature type="domain" description="Extradiol ring-cleavage dioxygenase class III enzyme subunit B" evidence="6">
    <location>
        <begin position="33"/>
        <end position="241"/>
    </location>
</feature>
<dbReference type="CDD" id="cd07363">
    <property type="entry name" value="45_DOPA_Dioxygenase"/>
    <property type="match status" value="1"/>
</dbReference>
<organism evidence="7 8">
    <name type="scientific">Marinomonas spartinae</name>
    <dbReference type="NCBI Taxonomy" id="1792290"/>
    <lineage>
        <taxon>Bacteria</taxon>
        <taxon>Pseudomonadati</taxon>
        <taxon>Pseudomonadota</taxon>
        <taxon>Gammaproteobacteria</taxon>
        <taxon>Oceanospirillales</taxon>
        <taxon>Oceanospirillaceae</taxon>
        <taxon>Marinomonas</taxon>
    </lineage>
</organism>
<dbReference type="GO" id="GO:0016702">
    <property type="term" value="F:oxidoreductase activity, acting on single donors with incorporation of molecular oxygen, incorporation of two atoms of oxygen"/>
    <property type="evidence" value="ECO:0007669"/>
    <property type="project" value="UniProtKB-ARBA"/>
</dbReference>
<dbReference type="RefSeq" id="WP_083200711.1">
    <property type="nucleotide sequence ID" value="NZ_FLOB01000001.1"/>
</dbReference>
<gene>
    <name evidence="7" type="ORF">MSP8886_00355</name>
</gene>
<protein>
    <submittedName>
        <fullName evidence="7">LigB family dioxygenase</fullName>
    </submittedName>
</protein>
<dbReference type="Gene3D" id="3.40.830.10">
    <property type="entry name" value="LigB-like"/>
    <property type="match status" value="1"/>
</dbReference>
<dbReference type="Proteomes" id="UP000092544">
    <property type="component" value="Unassembled WGS sequence"/>
</dbReference>
<dbReference type="EMBL" id="FLOB01000001">
    <property type="protein sequence ID" value="SBS25689.1"/>
    <property type="molecule type" value="Genomic_DNA"/>
</dbReference>
<reference evidence="7 8" key="1">
    <citation type="submission" date="2016-06" db="EMBL/GenBank/DDBJ databases">
        <authorList>
            <person name="Kjaerup R.B."/>
            <person name="Dalgaard T.S."/>
            <person name="Juul-Madsen H.R."/>
        </authorList>
    </citation>
    <scope>NUCLEOTIDE SEQUENCE [LARGE SCALE GENOMIC DNA]</scope>
    <source>
        <strain evidence="7 8">CECT 8886</strain>
    </source>
</reference>
<dbReference type="AlphaFoldDB" id="A0A1A8T4B0"/>
<keyword evidence="8" id="KW-1185">Reference proteome</keyword>
<dbReference type="PANTHER" id="PTHR30096:SF0">
    <property type="entry name" value="4,5-DOPA DIOXYGENASE EXTRADIOL-LIKE PROTEIN"/>
    <property type="match status" value="1"/>
</dbReference>
<keyword evidence="7" id="KW-0223">Dioxygenase</keyword>
<keyword evidence="5" id="KW-0560">Oxidoreductase</keyword>
<dbReference type="InterPro" id="IPR004183">
    <property type="entry name" value="Xdiol_dOase_suB"/>
</dbReference>
<dbReference type="GO" id="GO:0008270">
    <property type="term" value="F:zinc ion binding"/>
    <property type="evidence" value="ECO:0007669"/>
    <property type="project" value="InterPro"/>
</dbReference>
<keyword evidence="3" id="KW-0479">Metal-binding</keyword>
<evidence type="ECO:0000256" key="1">
    <source>
        <dbReference type="ARBA" id="ARBA00001947"/>
    </source>
</evidence>
<evidence type="ECO:0000256" key="5">
    <source>
        <dbReference type="ARBA" id="ARBA00023002"/>
    </source>
</evidence>
<dbReference type="SUPFAM" id="SSF53213">
    <property type="entry name" value="LigB-like"/>
    <property type="match status" value="1"/>
</dbReference>
<comment type="cofactor">
    <cofactor evidence="1">
        <name>Zn(2+)</name>
        <dbReference type="ChEBI" id="CHEBI:29105"/>
    </cofactor>
</comment>
<name>A0A1A8T4B0_9GAMM</name>
<evidence type="ECO:0000313" key="8">
    <source>
        <dbReference type="Proteomes" id="UP000092544"/>
    </source>
</evidence>
<accession>A0A1A8T4B0</accession>
<evidence type="ECO:0000259" key="6">
    <source>
        <dbReference type="Pfam" id="PF02900"/>
    </source>
</evidence>